<evidence type="ECO:0000256" key="2">
    <source>
        <dbReference type="ARBA" id="ARBA00004733"/>
    </source>
</evidence>
<accession>A0A433SHS9</accession>
<feature type="active site" description="Proton acceptor" evidence="9">
    <location>
        <position position="60"/>
    </location>
</feature>
<dbReference type="GO" id="GO:0004834">
    <property type="term" value="F:tryptophan synthase activity"/>
    <property type="evidence" value="ECO:0007669"/>
    <property type="project" value="UniProtKB-UniRule"/>
</dbReference>
<dbReference type="GO" id="GO:0005829">
    <property type="term" value="C:cytosol"/>
    <property type="evidence" value="ECO:0007669"/>
    <property type="project" value="TreeGrafter"/>
</dbReference>
<dbReference type="EMBL" id="PQSP01000001">
    <property type="protein sequence ID" value="RUS68319.1"/>
    <property type="molecule type" value="Genomic_DNA"/>
</dbReference>
<comment type="function">
    <text evidence="1 9">The alpha subunit is responsible for the aldol cleavage of indoleglycerol phosphate to indole and glyceraldehyde 3-phosphate.</text>
</comment>
<name>A0A433SHS9_9BURK</name>
<evidence type="ECO:0000256" key="9">
    <source>
        <dbReference type="HAMAP-Rule" id="MF_00131"/>
    </source>
</evidence>
<keyword evidence="6 9" id="KW-0057">Aromatic amino acid biosynthesis</keyword>
<feature type="active site" description="Proton acceptor" evidence="9">
    <location>
        <position position="49"/>
    </location>
</feature>
<keyword evidence="5 9" id="KW-0822">Tryptophan biosynthesis</keyword>
<keyword evidence="4 9" id="KW-0028">Amino-acid biosynthesis</keyword>
<organism evidence="11 12">
    <name type="scientific">Saezia sanguinis</name>
    <dbReference type="NCBI Taxonomy" id="1965230"/>
    <lineage>
        <taxon>Bacteria</taxon>
        <taxon>Pseudomonadati</taxon>
        <taxon>Pseudomonadota</taxon>
        <taxon>Betaproteobacteria</taxon>
        <taxon>Burkholderiales</taxon>
        <taxon>Saeziaceae</taxon>
        <taxon>Saezia</taxon>
    </lineage>
</organism>
<dbReference type="FunFam" id="3.20.20.70:FF:000037">
    <property type="entry name" value="Tryptophan synthase alpha chain"/>
    <property type="match status" value="1"/>
</dbReference>
<keyword evidence="7 9" id="KW-0456">Lyase</keyword>
<dbReference type="PANTHER" id="PTHR43406:SF1">
    <property type="entry name" value="TRYPTOPHAN SYNTHASE ALPHA CHAIN, CHLOROPLASTIC"/>
    <property type="match status" value="1"/>
</dbReference>
<dbReference type="AlphaFoldDB" id="A0A433SHS9"/>
<dbReference type="SUPFAM" id="SSF51366">
    <property type="entry name" value="Ribulose-phoshate binding barrel"/>
    <property type="match status" value="1"/>
</dbReference>
<evidence type="ECO:0000256" key="1">
    <source>
        <dbReference type="ARBA" id="ARBA00003365"/>
    </source>
</evidence>
<dbReference type="PROSITE" id="PS00167">
    <property type="entry name" value="TRP_SYNTHASE_ALPHA"/>
    <property type="match status" value="1"/>
</dbReference>
<keyword evidence="12" id="KW-1185">Reference proteome</keyword>
<evidence type="ECO:0000256" key="7">
    <source>
        <dbReference type="ARBA" id="ARBA00023239"/>
    </source>
</evidence>
<dbReference type="EC" id="4.2.1.20" evidence="9"/>
<dbReference type="NCBIfam" id="TIGR00262">
    <property type="entry name" value="trpA"/>
    <property type="match status" value="1"/>
</dbReference>
<protein>
    <recommendedName>
        <fullName evidence="9">Tryptophan synthase alpha chain</fullName>
        <ecNumber evidence="9">4.2.1.20</ecNumber>
    </recommendedName>
</protein>
<dbReference type="RefSeq" id="WP_126978369.1">
    <property type="nucleotide sequence ID" value="NZ_PQSP01000001.1"/>
</dbReference>
<dbReference type="UniPathway" id="UPA00035">
    <property type="reaction ID" value="UER00044"/>
</dbReference>
<dbReference type="OrthoDB" id="9804578at2"/>
<proteinExistence type="inferred from homology"/>
<dbReference type="Proteomes" id="UP000286947">
    <property type="component" value="Unassembled WGS sequence"/>
</dbReference>
<comment type="pathway">
    <text evidence="2 9">Amino-acid biosynthesis; L-tryptophan biosynthesis; L-tryptophan from chorismate: step 5/5.</text>
</comment>
<evidence type="ECO:0000256" key="6">
    <source>
        <dbReference type="ARBA" id="ARBA00023141"/>
    </source>
</evidence>
<comment type="similarity">
    <text evidence="9 10">Belongs to the TrpA family.</text>
</comment>
<gene>
    <name evidence="9 11" type="primary">trpA</name>
    <name evidence="11" type="ORF">CUZ56_00809</name>
</gene>
<evidence type="ECO:0000313" key="11">
    <source>
        <dbReference type="EMBL" id="RUS68319.1"/>
    </source>
</evidence>
<dbReference type="PANTHER" id="PTHR43406">
    <property type="entry name" value="TRYPTOPHAN SYNTHASE, ALPHA CHAIN"/>
    <property type="match status" value="1"/>
</dbReference>
<evidence type="ECO:0000256" key="10">
    <source>
        <dbReference type="RuleBase" id="RU003662"/>
    </source>
</evidence>
<comment type="catalytic activity">
    <reaction evidence="8 9">
        <text>(1S,2R)-1-C-(indol-3-yl)glycerol 3-phosphate + L-serine = D-glyceraldehyde 3-phosphate + L-tryptophan + H2O</text>
        <dbReference type="Rhea" id="RHEA:10532"/>
        <dbReference type="ChEBI" id="CHEBI:15377"/>
        <dbReference type="ChEBI" id="CHEBI:33384"/>
        <dbReference type="ChEBI" id="CHEBI:57912"/>
        <dbReference type="ChEBI" id="CHEBI:58866"/>
        <dbReference type="ChEBI" id="CHEBI:59776"/>
        <dbReference type="EC" id="4.2.1.20"/>
    </reaction>
</comment>
<dbReference type="Gene3D" id="3.20.20.70">
    <property type="entry name" value="Aldolase class I"/>
    <property type="match status" value="1"/>
</dbReference>
<dbReference type="InterPro" id="IPR002028">
    <property type="entry name" value="Trp_synthase_suA"/>
</dbReference>
<dbReference type="HAMAP" id="MF_00131">
    <property type="entry name" value="Trp_synth_alpha"/>
    <property type="match status" value="1"/>
</dbReference>
<dbReference type="Pfam" id="PF00290">
    <property type="entry name" value="Trp_syntA"/>
    <property type="match status" value="1"/>
</dbReference>
<sequence>MSRIANAFKQLQANGRKALIPYITAGDPYADITPDLMHALVSAGADVIEVGVPFSDPMADGRVIQRASERALAKGMNLANVLEIVRIFRQKDQQTPVVLMGYANPVEFYDHRHGENRFAQDAAAVGVDGVLIVDYPPEESHQFAKQLKLHGLDQIFLLAPTSTEERIAQVGKLASGYVYYVSLKGVTGAASLNTDSVSAFMPRIREHVHAPVCVGFGIRDAASAKAVAAVSDGAVVGSRLIELIEKQPRDQVLPVAQAFIAELRQALDSK</sequence>
<evidence type="ECO:0000313" key="12">
    <source>
        <dbReference type="Proteomes" id="UP000286947"/>
    </source>
</evidence>
<reference evidence="11 12" key="1">
    <citation type="submission" date="2018-01" db="EMBL/GenBank/DDBJ databases">
        <title>Saezia sanguinis gen. nov., sp. nov., in the order Burkholderiales isolated from human blood.</title>
        <authorList>
            <person name="Medina-Pascual M.J."/>
            <person name="Valdezate S."/>
            <person name="Monzon S."/>
            <person name="Cuesta I."/>
            <person name="Carrasco G."/>
            <person name="Villalon P."/>
            <person name="Saez-Nieto J.A."/>
        </authorList>
    </citation>
    <scope>NUCLEOTIDE SEQUENCE [LARGE SCALE GENOMIC DNA]</scope>
    <source>
        <strain evidence="11 12">CNM695-12</strain>
    </source>
</reference>
<dbReference type="CDD" id="cd04724">
    <property type="entry name" value="Tryptophan_synthase_alpha"/>
    <property type="match status" value="1"/>
</dbReference>
<evidence type="ECO:0000256" key="8">
    <source>
        <dbReference type="ARBA" id="ARBA00049047"/>
    </source>
</evidence>
<comment type="caution">
    <text evidence="11">The sequence shown here is derived from an EMBL/GenBank/DDBJ whole genome shotgun (WGS) entry which is preliminary data.</text>
</comment>
<evidence type="ECO:0000256" key="5">
    <source>
        <dbReference type="ARBA" id="ARBA00022822"/>
    </source>
</evidence>
<evidence type="ECO:0000256" key="4">
    <source>
        <dbReference type="ARBA" id="ARBA00022605"/>
    </source>
</evidence>
<dbReference type="InterPro" id="IPR018204">
    <property type="entry name" value="Trp_synthase_alpha_AS"/>
</dbReference>
<dbReference type="InterPro" id="IPR011060">
    <property type="entry name" value="RibuloseP-bd_barrel"/>
</dbReference>
<evidence type="ECO:0000256" key="3">
    <source>
        <dbReference type="ARBA" id="ARBA00011270"/>
    </source>
</evidence>
<comment type="subunit">
    <text evidence="3 9">Tetramer of two alpha and two beta chains.</text>
</comment>
<dbReference type="InterPro" id="IPR013785">
    <property type="entry name" value="Aldolase_TIM"/>
</dbReference>